<comment type="caution">
    <text evidence="3">The sequence shown here is derived from an EMBL/GenBank/DDBJ whole genome shotgun (WGS) entry which is preliminary data.</text>
</comment>
<feature type="compositionally biased region" description="Basic and acidic residues" evidence="1">
    <location>
        <begin position="359"/>
        <end position="405"/>
    </location>
</feature>
<keyword evidence="4" id="KW-1185">Reference proteome</keyword>
<dbReference type="Gene3D" id="1.10.150.80">
    <property type="entry name" value="HRDC domain"/>
    <property type="match status" value="1"/>
</dbReference>
<gene>
    <name evidence="3" type="ORF">GCM10008961_17660</name>
</gene>
<organism evidence="3 4">
    <name type="scientific">Deinococcus knuensis</name>
    <dbReference type="NCBI Taxonomy" id="1837380"/>
    <lineage>
        <taxon>Bacteria</taxon>
        <taxon>Thermotogati</taxon>
        <taxon>Deinococcota</taxon>
        <taxon>Deinococci</taxon>
        <taxon>Deinococcales</taxon>
        <taxon>Deinococcaceae</taxon>
        <taxon>Deinococcus</taxon>
    </lineage>
</organism>
<protein>
    <submittedName>
        <fullName evidence="3">Membrane protein</fullName>
    </submittedName>
</protein>
<sequence length="641" mass="67822">MTDAPASLRPDARLVRLHAERGDPQARLAGALAALEGADWGVLLRDHAALARQLAAQLGGGTLRVDPRVRFDRDALADAGLAAATLDADWRGARAVWLMEPGADDLDRARRAGVPVIADATLAPGGDWLRRGAALVVYRDSVTLTGHGDAPLAVLFGQGRRPDVVGAPPSDLSVSLALRDAATLPLRLARAARTTAQLAERLGGAAQPAGPTALLLAPDAVADTVAPSGGVLAAARSVGGGVLVTPGLEDLSVTLTLVQGEAASQGDRPGAAQEGSAPREPEAAQEDAARGGRGEGRGEERREFRAGRRDRQDRGGDRFSRGRRDEFRRDEFRRDEFRREGRPDERSDSEPRNAAPRDTSVRDSAAREAAARDLPQRDAPQREDARPQGRPADRPADRPGERGRDLPGAAQPERVTFEAPAQVAPAQVAPVQVNATPVAGPTDAPEETWEPEIVFSDSPSSTPDSVPAPLPAPISTGGADTLPEAELPDAPTAGEDGEAEAAAPDTRTEGRAARGRSEGRAGGRGDGRSERGAGRPVRDRPAPVEADATPVMLTPDLPGGREDPAANLSEEQAEVYARLRDWRNAEAKRQEISRFIVASNATLAEIARRVPYTEADLHEVRGMGPERLRKYGERILELVRG</sequence>
<evidence type="ECO:0000259" key="2">
    <source>
        <dbReference type="PROSITE" id="PS50967"/>
    </source>
</evidence>
<dbReference type="SUPFAM" id="SSF53383">
    <property type="entry name" value="PLP-dependent transferases"/>
    <property type="match status" value="1"/>
</dbReference>
<dbReference type="InterPro" id="IPR044876">
    <property type="entry name" value="HRDC_dom_sf"/>
</dbReference>
<reference evidence="4" key="1">
    <citation type="journal article" date="2019" name="Int. J. Syst. Evol. Microbiol.">
        <title>The Global Catalogue of Microorganisms (GCM) 10K type strain sequencing project: providing services to taxonomists for standard genome sequencing and annotation.</title>
        <authorList>
            <consortium name="The Broad Institute Genomics Platform"/>
            <consortium name="The Broad Institute Genome Sequencing Center for Infectious Disease"/>
            <person name="Wu L."/>
            <person name="Ma J."/>
        </authorList>
    </citation>
    <scope>NUCLEOTIDE SEQUENCE [LARGE SCALE GENOMIC DNA]</scope>
    <source>
        <strain evidence="4">JCM 31406</strain>
    </source>
</reference>
<dbReference type="InterPro" id="IPR015424">
    <property type="entry name" value="PyrdxlP-dep_Trfase"/>
</dbReference>
<dbReference type="SUPFAM" id="SSF47819">
    <property type="entry name" value="HRDC-like"/>
    <property type="match status" value="1"/>
</dbReference>
<feature type="domain" description="HRDC" evidence="2">
    <location>
        <begin position="569"/>
        <end position="641"/>
    </location>
</feature>
<dbReference type="EMBL" id="BMQO01000006">
    <property type="protein sequence ID" value="GGS26701.1"/>
    <property type="molecule type" value="Genomic_DNA"/>
</dbReference>
<feature type="compositionally biased region" description="Basic and acidic residues" evidence="1">
    <location>
        <begin position="277"/>
        <end position="351"/>
    </location>
</feature>
<evidence type="ECO:0000313" key="4">
    <source>
        <dbReference type="Proteomes" id="UP000620633"/>
    </source>
</evidence>
<dbReference type="InterPro" id="IPR002121">
    <property type="entry name" value="HRDC_dom"/>
</dbReference>
<dbReference type="Proteomes" id="UP000620633">
    <property type="component" value="Unassembled WGS sequence"/>
</dbReference>
<proteinExistence type="predicted"/>
<dbReference type="RefSeq" id="WP_189100944.1">
    <property type="nucleotide sequence ID" value="NZ_BMQO01000006.1"/>
</dbReference>
<dbReference type="PROSITE" id="PS50967">
    <property type="entry name" value="HRDC"/>
    <property type="match status" value="1"/>
</dbReference>
<feature type="compositionally biased region" description="Basic and acidic residues" evidence="1">
    <location>
        <begin position="506"/>
        <end position="542"/>
    </location>
</feature>
<dbReference type="SMART" id="SM00341">
    <property type="entry name" value="HRDC"/>
    <property type="match status" value="1"/>
</dbReference>
<evidence type="ECO:0000313" key="3">
    <source>
        <dbReference type="EMBL" id="GGS26701.1"/>
    </source>
</evidence>
<feature type="compositionally biased region" description="Low complexity" evidence="1">
    <location>
        <begin position="456"/>
        <end position="465"/>
    </location>
</feature>
<dbReference type="Pfam" id="PF00570">
    <property type="entry name" value="HRDC"/>
    <property type="match status" value="1"/>
</dbReference>
<evidence type="ECO:0000256" key="1">
    <source>
        <dbReference type="SAM" id="MobiDB-lite"/>
    </source>
</evidence>
<feature type="region of interest" description="Disordered" evidence="1">
    <location>
        <begin position="261"/>
        <end position="566"/>
    </location>
</feature>
<feature type="compositionally biased region" description="Low complexity" evidence="1">
    <location>
        <begin position="489"/>
        <end position="505"/>
    </location>
</feature>
<name>A0ABQ2SF26_9DEIO</name>
<dbReference type="InterPro" id="IPR010997">
    <property type="entry name" value="HRDC-like_sf"/>
</dbReference>
<accession>A0ABQ2SF26</accession>
<feature type="compositionally biased region" description="Low complexity" evidence="1">
    <location>
        <begin position="419"/>
        <end position="439"/>
    </location>
</feature>